<name>A0A3L9E2I7_9STRE</name>
<dbReference type="GO" id="GO:0005886">
    <property type="term" value="C:plasma membrane"/>
    <property type="evidence" value="ECO:0007669"/>
    <property type="project" value="TreeGrafter"/>
</dbReference>
<sequence>MYSPEEILEKTIHTGEHKIEKTFLQKAILGFIGGAMISLGYLLYVRIVASGMETLGHFASVVGAAAFPIGLIVILLAGGELITGNMMAVAASFFAKKISLVDLLKNWAIVTLFNVIGAIFVAYFFGHFVGLTSSGHYLEETLEVAHAKLAASPAQAFVSGIGCNWFVGLSLWLCYGAKDAAGKILGTWFPVMTFVAIGFQHSVANAFIIPAAIFEGGATWFDFLKNFVFVYAGNIVGGAVFVSLFYFLVYGKKD</sequence>
<dbReference type="GO" id="GO:0015499">
    <property type="term" value="F:formate transmembrane transporter activity"/>
    <property type="evidence" value="ECO:0007669"/>
    <property type="project" value="TreeGrafter"/>
</dbReference>
<evidence type="ECO:0000256" key="6">
    <source>
        <dbReference type="ARBA" id="ARBA00049660"/>
    </source>
</evidence>
<feature type="transmembrane region" description="Helical" evidence="7">
    <location>
        <begin position="27"/>
        <end position="49"/>
    </location>
</feature>
<dbReference type="FunFam" id="1.20.1080.10:FF:000011">
    <property type="entry name" value="Formate family transporter"/>
    <property type="match status" value="1"/>
</dbReference>
<comment type="caution">
    <text evidence="8">The sequence shown here is derived from an EMBL/GenBank/DDBJ whole genome shotgun (WGS) entry which is preliminary data.</text>
</comment>
<proteinExistence type="inferred from homology"/>
<accession>A0A3L9E2I7</accession>
<dbReference type="Pfam" id="PF01226">
    <property type="entry name" value="Form_Nir_trans"/>
    <property type="match status" value="1"/>
</dbReference>
<organism evidence="8 9">
    <name type="scientific">Streptococcus hillyeri</name>
    <dbReference type="NCBI Taxonomy" id="2282420"/>
    <lineage>
        <taxon>Bacteria</taxon>
        <taxon>Bacillati</taxon>
        <taxon>Bacillota</taxon>
        <taxon>Bacilli</taxon>
        <taxon>Lactobacillales</taxon>
        <taxon>Streptococcaceae</taxon>
        <taxon>Streptococcus</taxon>
    </lineage>
</organism>
<evidence type="ECO:0000256" key="7">
    <source>
        <dbReference type="SAM" id="Phobius"/>
    </source>
</evidence>
<keyword evidence="2" id="KW-0813">Transport</keyword>
<dbReference type="InterPro" id="IPR024002">
    <property type="entry name" value="For/NO2_transpt_CS"/>
</dbReference>
<keyword evidence="5 7" id="KW-0472">Membrane</keyword>
<reference evidence="8 9" key="1">
    <citation type="submission" date="2018-10" db="EMBL/GenBank/DDBJ databases">
        <title>Streptococcus hillyeri sp. nov., isolated from equine tracheal sample.</title>
        <authorList>
            <person name="Macfadyen A.C."/>
            <person name="Waller A."/>
            <person name="Paterson G.K."/>
        </authorList>
    </citation>
    <scope>NUCLEOTIDE SEQUENCE [LARGE SCALE GENOMIC DNA]</scope>
    <source>
        <strain evidence="8 9">28462</strain>
    </source>
</reference>
<protein>
    <submittedName>
        <fullName evidence="8">Formate-nitrite transporter</fullName>
    </submittedName>
</protein>
<keyword evidence="3 7" id="KW-0812">Transmembrane</keyword>
<evidence type="ECO:0000256" key="1">
    <source>
        <dbReference type="ARBA" id="ARBA00004141"/>
    </source>
</evidence>
<dbReference type="InterPro" id="IPR000292">
    <property type="entry name" value="For/NO2_transpt"/>
</dbReference>
<comment type="subcellular location">
    <subcellularLocation>
        <location evidence="1">Membrane</location>
        <topology evidence="1">Multi-pass membrane protein</topology>
    </subcellularLocation>
</comment>
<dbReference type="OrthoDB" id="9786493at2"/>
<evidence type="ECO:0000256" key="5">
    <source>
        <dbReference type="ARBA" id="ARBA00023136"/>
    </source>
</evidence>
<feature type="transmembrane region" description="Helical" evidence="7">
    <location>
        <begin position="69"/>
        <end position="95"/>
    </location>
</feature>
<keyword evidence="4 7" id="KW-1133">Transmembrane helix</keyword>
<evidence type="ECO:0000256" key="4">
    <source>
        <dbReference type="ARBA" id="ARBA00022989"/>
    </source>
</evidence>
<feature type="transmembrane region" description="Helical" evidence="7">
    <location>
        <begin position="149"/>
        <end position="175"/>
    </location>
</feature>
<evidence type="ECO:0000313" key="9">
    <source>
        <dbReference type="Proteomes" id="UP000279194"/>
    </source>
</evidence>
<feature type="transmembrane region" description="Helical" evidence="7">
    <location>
        <begin position="228"/>
        <end position="249"/>
    </location>
</feature>
<gene>
    <name evidence="8" type="ORF">EAF07_01290</name>
</gene>
<dbReference type="Proteomes" id="UP000279194">
    <property type="component" value="Unassembled WGS sequence"/>
</dbReference>
<evidence type="ECO:0000313" key="8">
    <source>
        <dbReference type="EMBL" id="RLY05360.1"/>
    </source>
</evidence>
<dbReference type="RefSeq" id="WP_121834484.1">
    <property type="nucleotide sequence ID" value="NZ_CP163513.1"/>
</dbReference>
<dbReference type="Gene3D" id="1.20.1080.10">
    <property type="entry name" value="Glycerol uptake facilitator protein"/>
    <property type="match status" value="1"/>
</dbReference>
<dbReference type="PANTHER" id="PTHR30520:SF6">
    <property type="entry name" value="FORMATE_NITRATE FAMILY TRANSPORTER (EUROFUNG)"/>
    <property type="match status" value="1"/>
</dbReference>
<feature type="transmembrane region" description="Helical" evidence="7">
    <location>
        <begin position="187"/>
        <end position="208"/>
    </location>
</feature>
<feature type="transmembrane region" description="Helical" evidence="7">
    <location>
        <begin position="107"/>
        <end position="129"/>
    </location>
</feature>
<evidence type="ECO:0000256" key="2">
    <source>
        <dbReference type="ARBA" id="ARBA00022448"/>
    </source>
</evidence>
<dbReference type="EMBL" id="RCVM01000001">
    <property type="protein sequence ID" value="RLY05360.1"/>
    <property type="molecule type" value="Genomic_DNA"/>
</dbReference>
<comment type="similarity">
    <text evidence="6">Belongs to the FNT transporter (TC 1.A.16) family.</text>
</comment>
<dbReference type="AlphaFoldDB" id="A0A3L9E2I7"/>
<dbReference type="PROSITE" id="PS01005">
    <property type="entry name" value="FORMATE_NITRITE_TP_1"/>
    <property type="match status" value="1"/>
</dbReference>
<dbReference type="InterPro" id="IPR023271">
    <property type="entry name" value="Aquaporin-like"/>
</dbReference>
<evidence type="ECO:0000256" key="3">
    <source>
        <dbReference type="ARBA" id="ARBA00022692"/>
    </source>
</evidence>
<keyword evidence="9" id="KW-1185">Reference proteome</keyword>
<dbReference type="PANTHER" id="PTHR30520">
    <property type="entry name" value="FORMATE TRANSPORTER-RELATED"/>
    <property type="match status" value="1"/>
</dbReference>